<reference evidence="2" key="1">
    <citation type="journal article" date="2013" name="Environ. Microbiol.">
        <title>Seasonally variable intestinal metagenomes of the red palm weevil (Rhynchophorus ferrugineus).</title>
        <authorList>
            <person name="Jia S."/>
            <person name="Zhang X."/>
            <person name="Zhang G."/>
            <person name="Yin A."/>
            <person name="Zhang S."/>
            <person name="Li F."/>
            <person name="Wang L."/>
            <person name="Zhao D."/>
            <person name="Yun Q."/>
            <person name="Tala"/>
            <person name="Wang J."/>
            <person name="Sun G."/>
            <person name="Baabdullah M."/>
            <person name="Yu X."/>
            <person name="Hu S."/>
            <person name="Al-Mssallem I.S."/>
            <person name="Yu J."/>
        </authorList>
    </citation>
    <scope>NUCLEOTIDE SEQUENCE</scope>
</reference>
<feature type="region of interest" description="Disordered" evidence="1">
    <location>
        <begin position="1"/>
        <end position="34"/>
    </location>
</feature>
<dbReference type="Gene3D" id="2.60.40.2700">
    <property type="match status" value="2"/>
</dbReference>
<name>A0A060BS71_9BACT</name>
<dbReference type="EMBL" id="KF119985">
    <property type="protein sequence ID" value="AIA87253.1"/>
    <property type="molecule type" value="Genomic_DNA"/>
</dbReference>
<feature type="non-terminal residue" evidence="2">
    <location>
        <position position="178"/>
    </location>
</feature>
<proteinExistence type="predicted"/>
<feature type="compositionally biased region" description="Low complexity" evidence="1">
    <location>
        <begin position="8"/>
        <end position="20"/>
    </location>
</feature>
<sequence>GSKAGYQTASVTSASTEAVSGGAIETSTPTIKGTTKVGSTLSVSPGWSPTPISYSYTWKRNGKAISKATKSSYVLTAADRGTSITVTVRGTKTGYPAVEKTSKATAKIGYGTITAPKPVIKGTAKVKKKLTISRGTWEPGGVSYSYQWLRNGKKIPKATKSSYKLTKADRKKKISVRV</sequence>
<evidence type="ECO:0000313" key="2">
    <source>
        <dbReference type="EMBL" id="AIA87253.1"/>
    </source>
</evidence>
<feature type="non-terminal residue" evidence="2">
    <location>
        <position position="1"/>
    </location>
</feature>
<evidence type="ECO:0000256" key="1">
    <source>
        <dbReference type="SAM" id="MobiDB-lite"/>
    </source>
</evidence>
<feature type="compositionally biased region" description="Polar residues" evidence="1">
    <location>
        <begin position="25"/>
        <end position="34"/>
    </location>
</feature>
<protein>
    <submittedName>
        <fullName evidence="2">CAZy families GH2|CBM32 protein</fullName>
    </submittedName>
</protein>
<accession>A0A060BS71</accession>
<dbReference type="AlphaFoldDB" id="A0A060BS71"/>
<organism evidence="2">
    <name type="scientific">uncultured Stigmatella sp</name>
    <dbReference type="NCBI Taxonomy" id="290608"/>
    <lineage>
        <taxon>Bacteria</taxon>
        <taxon>Pseudomonadati</taxon>
        <taxon>Myxococcota</taxon>
        <taxon>Myxococcia</taxon>
        <taxon>Myxococcales</taxon>
        <taxon>Cystobacterineae</taxon>
        <taxon>Archangiaceae</taxon>
        <taxon>Stigmatella</taxon>
        <taxon>environmental samples</taxon>
    </lineage>
</organism>